<feature type="domain" description="FAD dependent oxidoreductase" evidence="2">
    <location>
        <begin position="2"/>
        <end position="322"/>
    </location>
</feature>
<evidence type="ECO:0000313" key="4">
    <source>
        <dbReference type="Proteomes" id="UP000002043"/>
    </source>
</evidence>
<proteinExistence type="predicted"/>
<accession>D3SP29</accession>
<keyword evidence="4" id="KW-1185">Reference proteome</keyword>
<dbReference type="GO" id="GO:0005737">
    <property type="term" value="C:cytoplasm"/>
    <property type="evidence" value="ECO:0007669"/>
    <property type="project" value="TreeGrafter"/>
</dbReference>
<evidence type="ECO:0000256" key="1">
    <source>
        <dbReference type="ARBA" id="ARBA00023002"/>
    </source>
</evidence>
<dbReference type="Gene3D" id="3.30.9.10">
    <property type="entry name" value="D-Amino Acid Oxidase, subunit A, domain 2"/>
    <property type="match status" value="1"/>
</dbReference>
<dbReference type="Pfam" id="PF01266">
    <property type="entry name" value="DAO"/>
    <property type="match status" value="1"/>
</dbReference>
<dbReference type="eggNOG" id="COG0665">
    <property type="taxonomic scope" value="Bacteria"/>
</dbReference>
<dbReference type="Proteomes" id="UP000002043">
    <property type="component" value="Chromosome"/>
</dbReference>
<dbReference type="KEGG" id="tal:Thal_0281"/>
<dbReference type="RefSeq" id="WP_012991323.1">
    <property type="nucleotide sequence ID" value="NC_013894.1"/>
</dbReference>
<dbReference type="SUPFAM" id="SSF51971">
    <property type="entry name" value="Nucleotide-binding domain"/>
    <property type="match status" value="1"/>
</dbReference>
<protein>
    <submittedName>
        <fullName evidence="3">FAD dependent oxidoreductase</fullName>
    </submittedName>
</protein>
<sequence>MKVLIVGGGILGLSSGLLLSLEGLRVSVVTRNPQEATSWVAGGMLAPFSEGLEGDLLEFSYRSLREYPQFLHLVEDVSGQKVYAQMDGIFRVVLEDEDHLIVKAQEYASRGYRTYVMEPHGELSKKVKALILYQEEGCVDAENLMDALLLSTYRTGIPIQVDEITRVELQDGEVKKVDGIKGSYEADFYVFCTGVWTKELFPLPIFPVKGQAIKVKEVSVERVHYSRLSYIIPRNRYLYIGATSEVGVLDHGNTLEGLHQLTEGAISILPALAKAKLLSTLYGYRPATPDEKPVFLWGKNFLLATGHHRNGILQAPITAQIVRNYITRGEVDPFMKVFDGNRFEVK</sequence>
<keyword evidence="1" id="KW-0560">Oxidoreductase</keyword>
<organism evidence="3 4">
    <name type="scientific">Thermocrinis albus (strain DSM 14484 / JCM 11386 / HI 11/12)</name>
    <dbReference type="NCBI Taxonomy" id="638303"/>
    <lineage>
        <taxon>Bacteria</taxon>
        <taxon>Pseudomonadati</taxon>
        <taxon>Aquificota</taxon>
        <taxon>Aquificia</taxon>
        <taxon>Aquificales</taxon>
        <taxon>Aquificaceae</taxon>
        <taxon>Thermocrinis</taxon>
    </lineage>
</organism>
<dbReference type="SUPFAM" id="SSF54373">
    <property type="entry name" value="FAD-linked reductases, C-terminal domain"/>
    <property type="match status" value="1"/>
</dbReference>
<name>D3SP29_THEAH</name>
<dbReference type="GO" id="GO:0016491">
    <property type="term" value="F:oxidoreductase activity"/>
    <property type="evidence" value="ECO:0007669"/>
    <property type="project" value="UniProtKB-KW"/>
</dbReference>
<reference evidence="4" key="1">
    <citation type="journal article" date="2010" name="Stand. Genomic Sci.">
        <title>Complete genome sequence of Thermocrinis albus type strain (HI 11/12T).</title>
        <authorList>
            <person name="Wirth R."/>
            <person name="Sikorski J."/>
            <person name="Brambilla E."/>
            <person name="Misra M."/>
            <person name="Lapidus A."/>
            <person name="Copeland A."/>
            <person name="Nolan M."/>
            <person name="Lucas S."/>
            <person name="Chen F."/>
            <person name="Tice H."/>
            <person name="Cheng J.F."/>
            <person name="Han C."/>
            <person name="Detter J.C."/>
            <person name="Tapia R."/>
            <person name="Bruce D."/>
            <person name="Goodwin L."/>
            <person name="Pitluck S."/>
            <person name="Pati A."/>
            <person name="Anderson I."/>
            <person name="Ivanova N."/>
            <person name="Mavromatis K."/>
            <person name="Mikhailova N."/>
            <person name="Chen A."/>
            <person name="Palaniappan K."/>
            <person name="Bilek Y."/>
            <person name="Hader T."/>
            <person name="Land M."/>
            <person name="Hauser L."/>
            <person name="Chang Y.J."/>
            <person name="Jeffries C.D."/>
            <person name="Tindall B.J."/>
            <person name="Rohde M."/>
            <person name="Goker M."/>
            <person name="Bristow J."/>
            <person name="Eisen J.A."/>
            <person name="Markowitz V."/>
            <person name="Hugenholtz P."/>
            <person name="Kyrpides N.C."/>
            <person name="Klenk H.P."/>
        </authorList>
    </citation>
    <scope>NUCLEOTIDE SEQUENCE [LARGE SCALE GENOMIC DNA]</scope>
    <source>
        <strain evidence="4">DSM 14484 / JCM 11386 / HI 11/12</strain>
    </source>
</reference>
<dbReference type="InterPro" id="IPR006076">
    <property type="entry name" value="FAD-dep_OxRdtase"/>
</dbReference>
<gene>
    <name evidence="3" type="ordered locus">Thal_0281</name>
</gene>
<dbReference type="AlphaFoldDB" id="D3SP29"/>
<dbReference type="PANTHER" id="PTHR13847:SF289">
    <property type="entry name" value="GLYCINE OXIDASE"/>
    <property type="match status" value="1"/>
</dbReference>
<dbReference type="PANTHER" id="PTHR13847">
    <property type="entry name" value="SARCOSINE DEHYDROGENASE-RELATED"/>
    <property type="match status" value="1"/>
</dbReference>
<dbReference type="OrthoDB" id="9794226at2"/>
<dbReference type="STRING" id="638303.Thal_0281"/>
<evidence type="ECO:0000259" key="2">
    <source>
        <dbReference type="Pfam" id="PF01266"/>
    </source>
</evidence>
<dbReference type="Gene3D" id="3.50.50.60">
    <property type="entry name" value="FAD/NAD(P)-binding domain"/>
    <property type="match status" value="1"/>
</dbReference>
<dbReference type="InterPro" id="IPR036188">
    <property type="entry name" value="FAD/NAD-bd_sf"/>
</dbReference>
<dbReference type="HOGENOM" id="CLU_007884_4_5_0"/>
<evidence type="ECO:0000313" key="3">
    <source>
        <dbReference type="EMBL" id="ADC88916.1"/>
    </source>
</evidence>
<dbReference type="EMBL" id="CP001931">
    <property type="protein sequence ID" value="ADC88916.1"/>
    <property type="molecule type" value="Genomic_DNA"/>
</dbReference>